<dbReference type="InterPro" id="IPR050807">
    <property type="entry name" value="TransReg_Diox_bact_type"/>
</dbReference>
<dbReference type="PROSITE" id="PS50943">
    <property type="entry name" value="HTH_CROC1"/>
    <property type="match status" value="1"/>
</dbReference>
<name>K8DZ17_9FIRM</name>
<dbReference type="RefSeq" id="WP_008411568.1">
    <property type="nucleotide sequence ID" value="NZ_CAOS01000009.1"/>
</dbReference>
<dbReference type="Gene3D" id="1.10.260.40">
    <property type="entry name" value="lambda repressor-like DNA-binding domains"/>
    <property type="match status" value="1"/>
</dbReference>
<dbReference type="AlphaFoldDB" id="K8DZ17"/>
<dbReference type="PANTHER" id="PTHR46797">
    <property type="entry name" value="HTH-TYPE TRANSCRIPTIONAL REGULATOR"/>
    <property type="match status" value="1"/>
</dbReference>
<proteinExistence type="predicted"/>
<gene>
    <name evidence="3" type="ORF">DESHY_20111</name>
</gene>
<dbReference type="InterPro" id="IPR010982">
    <property type="entry name" value="Lambda_DNA-bd_dom_sf"/>
</dbReference>
<feature type="domain" description="HTH cro/C1-type" evidence="2">
    <location>
        <begin position="14"/>
        <end position="68"/>
    </location>
</feature>
<reference evidence="3 4" key="1">
    <citation type="journal article" date="2013" name="Genome Announc.">
        <title>Genome Sequence of the Sulfate-Reducing Bacterium Desulfotomaculum hydrothermale Lam5(T).</title>
        <authorList>
            <person name="Amin O."/>
            <person name="Fardeau M.L."/>
            <person name="Valette O."/>
            <person name="Hirschler-Rea A."/>
            <person name="Barbe V."/>
            <person name="Medigue C."/>
            <person name="Vacherie B."/>
            <person name="Ollivier B."/>
            <person name="Bertin P.N."/>
            <person name="Dolla A."/>
        </authorList>
    </citation>
    <scope>NUCLEOTIDE SEQUENCE [LARGE SCALE GENOMIC DNA]</scope>
    <source>
        <strain evidence="4">Lam5 / DSM 18033</strain>
    </source>
</reference>
<organism evidence="3 4">
    <name type="scientific">Desulforamulus hydrothermalis Lam5 = DSM 18033</name>
    <dbReference type="NCBI Taxonomy" id="1121428"/>
    <lineage>
        <taxon>Bacteria</taxon>
        <taxon>Bacillati</taxon>
        <taxon>Bacillota</taxon>
        <taxon>Clostridia</taxon>
        <taxon>Eubacteriales</taxon>
        <taxon>Peptococcaceae</taxon>
        <taxon>Desulforamulus</taxon>
    </lineage>
</organism>
<dbReference type="CDD" id="cd00093">
    <property type="entry name" value="HTH_XRE"/>
    <property type="match status" value="1"/>
</dbReference>
<dbReference type="PANTHER" id="PTHR46797:SF1">
    <property type="entry name" value="METHYLPHOSPHONATE SYNTHASE"/>
    <property type="match status" value="1"/>
</dbReference>
<dbReference type="OrthoDB" id="9802364at2"/>
<protein>
    <recommendedName>
        <fullName evidence="2">HTH cro/C1-type domain-containing protein</fullName>
    </recommendedName>
</protein>
<dbReference type="Proteomes" id="UP000009315">
    <property type="component" value="Unassembled WGS sequence"/>
</dbReference>
<sequence length="112" mass="13223">MESKMLKEKFGQRLRLLREEKKLTLEEVAQGTGTTKGTIHKYENGLREPKLSNVKAIAKFFNCDFNWLIGYSDERYPELTSNELLEIFNSLSPDKRKELYSYAQYLLNKEEH</sequence>
<dbReference type="Pfam" id="PF01381">
    <property type="entry name" value="HTH_3"/>
    <property type="match status" value="1"/>
</dbReference>
<evidence type="ECO:0000313" key="3">
    <source>
        <dbReference type="EMBL" id="CCO08242.1"/>
    </source>
</evidence>
<evidence type="ECO:0000313" key="4">
    <source>
        <dbReference type="Proteomes" id="UP000009315"/>
    </source>
</evidence>
<dbReference type="EMBL" id="CAOS01000009">
    <property type="protein sequence ID" value="CCO08242.1"/>
    <property type="molecule type" value="Genomic_DNA"/>
</dbReference>
<dbReference type="GO" id="GO:0003677">
    <property type="term" value="F:DNA binding"/>
    <property type="evidence" value="ECO:0007669"/>
    <property type="project" value="UniProtKB-KW"/>
</dbReference>
<dbReference type="SUPFAM" id="SSF47413">
    <property type="entry name" value="lambda repressor-like DNA-binding domains"/>
    <property type="match status" value="1"/>
</dbReference>
<dbReference type="STRING" id="1121428.DESHY_20111"/>
<dbReference type="InterPro" id="IPR001387">
    <property type="entry name" value="Cro/C1-type_HTH"/>
</dbReference>
<keyword evidence="1" id="KW-0238">DNA-binding</keyword>
<evidence type="ECO:0000256" key="1">
    <source>
        <dbReference type="ARBA" id="ARBA00023125"/>
    </source>
</evidence>
<dbReference type="GO" id="GO:0005829">
    <property type="term" value="C:cytosol"/>
    <property type="evidence" value="ECO:0007669"/>
    <property type="project" value="TreeGrafter"/>
</dbReference>
<dbReference type="GO" id="GO:0003700">
    <property type="term" value="F:DNA-binding transcription factor activity"/>
    <property type="evidence" value="ECO:0007669"/>
    <property type="project" value="TreeGrafter"/>
</dbReference>
<comment type="caution">
    <text evidence="3">The sequence shown here is derived from an EMBL/GenBank/DDBJ whole genome shotgun (WGS) entry which is preliminary data.</text>
</comment>
<dbReference type="eggNOG" id="COG1476">
    <property type="taxonomic scope" value="Bacteria"/>
</dbReference>
<keyword evidence="4" id="KW-1185">Reference proteome</keyword>
<dbReference type="SMART" id="SM00530">
    <property type="entry name" value="HTH_XRE"/>
    <property type="match status" value="1"/>
</dbReference>
<accession>K8DZ17</accession>
<evidence type="ECO:0000259" key="2">
    <source>
        <dbReference type="PROSITE" id="PS50943"/>
    </source>
</evidence>